<dbReference type="InterPro" id="IPR036188">
    <property type="entry name" value="FAD/NAD-bd_sf"/>
</dbReference>
<reference evidence="4 5" key="1">
    <citation type="journal article" date="2022" name="Res Sq">
        <title>Evolution of multicellular longitudinally dividing oral cavity symbionts (Neisseriaceae).</title>
        <authorList>
            <person name="Nyongesa S."/>
            <person name="Weber P."/>
            <person name="Bernet E."/>
            <person name="Pullido F."/>
            <person name="Nieckarz M."/>
            <person name="Delaby M."/>
            <person name="Nieves C."/>
            <person name="Viehboeck T."/>
            <person name="Krause N."/>
            <person name="Rivera-Millot A."/>
            <person name="Nakamura A."/>
            <person name="Vischer N."/>
            <person name="VanNieuwenhze M."/>
            <person name="Brun Y."/>
            <person name="Cava F."/>
            <person name="Bulgheresi S."/>
            <person name="Veyrier F."/>
        </authorList>
    </citation>
    <scope>NUCLEOTIDE SEQUENCE [LARGE SCALE GENOMIC DNA]</scope>
    <source>
        <strain evidence="4 5">SN4</strain>
    </source>
</reference>
<dbReference type="InterPro" id="IPR036291">
    <property type="entry name" value="NAD(P)-bd_dom_sf"/>
</dbReference>
<feature type="domain" description="FAD/NAD(P)-binding" evidence="3">
    <location>
        <begin position="17"/>
        <end position="195"/>
    </location>
</feature>
<gene>
    <name evidence="4" type="ORF">LVJ82_09580</name>
</gene>
<dbReference type="SUPFAM" id="SSF51905">
    <property type="entry name" value="FAD/NAD(P)-binding domain"/>
    <property type="match status" value="1"/>
</dbReference>
<dbReference type="SUPFAM" id="SSF51735">
    <property type="entry name" value="NAD(P)-binding Rossmann-fold domains"/>
    <property type="match status" value="1"/>
</dbReference>
<accession>A0ABY4E9K1</accession>
<feature type="domain" description="FAD/NAD(P)-binding" evidence="3">
    <location>
        <begin position="232"/>
        <end position="289"/>
    </location>
</feature>
<keyword evidence="5" id="KW-1185">Reference proteome</keyword>
<dbReference type="PRINTS" id="PR00469">
    <property type="entry name" value="PNDRDTASEII"/>
</dbReference>
<organism evidence="4 5">
    <name type="scientific">Vitreoscilla massiliensis</name>
    <dbReference type="NCBI Taxonomy" id="1689272"/>
    <lineage>
        <taxon>Bacteria</taxon>
        <taxon>Pseudomonadati</taxon>
        <taxon>Pseudomonadota</taxon>
        <taxon>Betaproteobacteria</taxon>
        <taxon>Neisseriales</taxon>
        <taxon>Neisseriaceae</taxon>
        <taxon>Vitreoscilla</taxon>
    </lineage>
</organism>
<dbReference type="InterPro" id="IPR050097">
    <property type="entry name" value="Ferredoxin-NADP_redctase_2"/>
</dbReference>
<evidence type="ECO:0000259" key="3">
    <source>
        <dbReference type="Pfam" id="PF07992"/>
    </source>
</evidence>
<dbReference type="RefSeq" id="WP_058304762.1">
    <property type="nucleotide sequence ID" value="NZ_CABKVG010000004.1"/>
</dbReference>
<dbReference type="Gene3D" id="3.50.50.60">
    <property type="entry name" value="FAD/NAD(P)-binding domain"/>
    <property type="match status" value="3"/>
</dbReference>
<dbReference type="Pfam" id="PF07992">
    <property type="entry name" value="Pyr_redox_2"/>
    <property type="match status" value="2"/>
</dbReference>
<name>A0ABY4E9K1_9NEIS</name>
<evidence type="ECO:0000256" key="1">
    <source>
        <dbReference type="ARBA" id="ARBA00022630"/>
    </source>
</evidence>
<evidence type="ECO:0000313" key="4">
    <source>
        <dbReference type="EMBL" id="UOO91188.1"/>
    </source>
</evidence>
<dbReference type="Proteomes" id="UP000832011">
    <property type="component" value="Chromosome"/>
</dbReference>
<keyword evidence="2" id="KW-0560">Oxidoreductase</keyword>
<dbReference type="InterPro" id="IPR023753">
    <property type="entry name" value="FAD/NAD-binding_dom"/>
</dbReference>
<evidence type="ECO:0000256" key="2">
    <source>
        <dbReference type="ARBA" id="ARBA00023002"/>
    </source>
</evidence>
<dbReference type="PANTHER" id="PTHR48105">
    <property type="entry name" value="THIOREDOXIN REDUCTASE 1-RELATED-RELATED"/>
    <property type="match status" value="1"/>
</dbReference>
<dbReference type="EMBL" id="CP091511">
    <property type="protein sequence ID" value="UOO91188.1"/>
    <property type="molecule type" value="Genomic_DNA"/>
</dbReference>
<evidence type="ECO:0000313" key="5">
    <source>
        <dbReference type="Proteomes" id="UP000832011"/>
    </source>
</evidence>
<sequence length="303" mass="32550">MELTCDLDLQAAYKHCEVLIIGAGPAGISCALWLTRMGMQAWVLEAADAVGGLCLHNDLAGGWEANAPLATGLDTAHALAQTVALHHIPVLLQQRVTQVHPLADQYCVHSLDGEGGWHVYRARHVVLATGVCAKGLPEAIPPNPHIWIGPGNHIWQQQVANKKIAVLGGGDNAFENAVWLAEQGADVHVYARHVRAQRLWQARCAPERVHVGAYDLQAASMSINGVAFDAWAVFYGWQASVPEGLSVARDERGFVATDEFLQTSLPNVYAIGEVTQKQHPCIATAMAEGVVAAKAILNRHAAE</sequence>
<proteinExistence type="predicted"/>
<protein>
    <submittedName>
        <fullName evidence="4">NAD(P)/FAD-dependent oxidoreductase</fullName>
    </submittedName>
</protein>
<dbReference type="PRINTS" id="PR00368">
    <property type="entry name" value="FADPNR"/>
</dbReference>
<keyword evidence="1" id="KW-0285">Flavoprotein</keyword>